<dbReference type="InterPro" id="IPR040447">
    <property type="entry name" value="RRM_Rrp7"/>
</dbReference>
<dbReference type="AlphaFoldDB" id="W5N244"/>
<evidence type="ECO:0000313" key="3">
    <source>
        <dbReference type="Proteomes" id="UP000018468"/>
    </source>
</evidence>
<dbReference type="InterPro" id="IPR040446">
    <property type="entry name" value="RRP7"/>
</dbReference>
<organism evidence="2 3">
    <name type="scientific">Lepisosteus oculatus</name>
    <name type="common">Spotted gar</name>
    <dbReference type="NCBI Taxonomy" id="7918"/>
    <lineage>
        <taxon>Eukaryota</taxon>
        <taxon>Metazoa</taxon>
        <taxon>Chordata</taxon>
        <taxon>Craniata</taxon>
        <taxon>Vertebrata</taxon>
        <taxon>Euteleostomi</taxon>
        <taxon>Actinopterygii</taxon>
        <taxon>Neopterygii</taxon>
        <taxon>Holostei</taxon>
        <taxon>Semionotiformes</taxon>
        <taxon>Lepisosteidae</taxon>
        <taxon>Lepisosteus</taxon>
    </lineage>
</organism>
<dbReference type="PANTHER" id="PTHR13191">
    <property type="entry name" value="RIBOSOMAL RNA PROCESSING PROTEIN 7-RELATED"/>
    <property type="match status" value="1"/>
</dbReference>
<dbReference type="OrthoDB" id="5390at2759"/>
<evidence type="ECO:0000313" key="2">
    <source>
        <dbReference type="Ensembl" id="ENSLOCP00000014703.1"/>
    </source>
</evidence>
<dbReference type="GeneTree" id="ENSGT01040000241685"/>
<sequence>MAPSKTKHGSASAEIPGGFTALPVQFSQSSQAHHWLYLKEHRVRAESGVTRPLDRTLFVLNIPPYCSEVWTGPLT</sequence>
<proteinExistence type="predicted"/>
<dbReference type="EMBL" id="AHAT01036168">
    <property type="status" value="NOT_ANNOTATED_CDS"/>
    <property type="molecule type" value="Genomic_DNA"/>
</dbReference>
<dbReference type="InParanoid" id="W5N244"/>
<dbReference type="Bgee" id="ENSLOCG00000011957">
    <property type="expression patterns" value="Expressed in zone of skin and 13 other cell types or tissues"/>
</dbReference>
<keyword evidence="3" id="KW-1185">Reference proteome</keyword>
<evidence type="ECO:0000259" key="1">
    <source>
        <dbReference type="Pfam" id="PF17799"/>
    </source>
</evidence>
<dbReference type="Proteomes" id="UP000018468">
    <property type="component" value="Linkage group LG12"/>
</dbReference>
<dbReference type="HOGENOM" id="CLU_2670444_0_0_1"/>
<dbReference type="KEGG" id="loc:107078903"/>
<feature type="domain" description="Rrp7 RRM-like N-terminal" evidence="1">
    <location>
        <begin position="18"/>
        <end position="63"/>
    </location>
</feature>
<dbReference type="PANTHER" id="PTHR13191:SF0">
    <property type="entry name" value="RIBOSOMAL RNA-PROCESSING PROTEIN 7 HOMOLOG A-RELATED"/>
    <property type="match status" value="1"/>
</dbReference>
<dbReference type="Pfam" id="PF17799">
    <property type="entry name" value="RRM_Rrp7"/>
    <property type="match status" value="1"/>
</dbReference>
<dbReference type="eggNOG" id="KOG4008">
    <property type="taxonomic scope" value="Eukaryota"/>
</dbReference>
<dbReference type="Ensembl" id="ENSLOCT00000014732.1">
    <property type="protein sequence ID" value="ENSLOCP00000014703.1"/>
    <property type="gene ID" value="ENSLOCG00000011957.1"/>
</dbReference>
<dbReference type="OMA" id="RCPHYLL"/>
<protein>
    <submittedName>
        <fullName evidence="2">Ribosomal RNA processing 7 homolog A</fullName>
    </submittedName>
</protein>
<reference evidence="3" key="1">
    <citation type="submission" date="2011-12" db="EMBL/GenBank/DDBJ databases">
        <title>The Draft Genome of Lepisosteus oculatus.</title>
        <authorList>
            <consortium name="The Broad Institute Genome Assembly &amp; Analysis Group"/>
            <consortium name="Computational R&amp;D Group"/>
            <consortium name="and Sequencing Platform"/>
            <person name="Di Palma F."/>
            <person name="Alfoldi J."/>
            <person name="Johnson J."/>
            <person name="Berlin A."/>
            <person name="Gnerre S."/>
            <person name="Jaffe D."/>
            <person name="MacCallum I."/>
            <person name="Young S."/>
            <person name="Walker B.J."/>
            <person name="Lander E.S."/>
            <person name="Lindblad-Toh K."/>
        </authorList>
    </citation>
    <scope>NUCLEOTIDE SEQUENCE [LARGE SCALE GENOMIC DNA]</scope>
</reference>
<name>W5N244_LEPOC</name>
<accession>W5N244</accession>
<reference evidence="2" key="2">
    <citation type="submission" date="2025-08" db="UniProtKB">
        <authorList>
            <consortium name="Ensembl"/>
        </authorList>
    </citation>
    <scope>IDENTIFICATION</scope>
</reference>
<dbReference type="STRING" id="7918.ENSLOCP00000014703"/>
<reference evidence="2" key="3">
    <citation type="submission" date="2025-09" db="UniProtKB">
        <authorList>
            <consortium name="Ensembl"/>
        </authorList>
    </citation>
    <scope>IDENTIFICATION</scope>
</reference>